<reference evidence="2" key="1">
    <citation type="submission" date="2021-03" db="EMBL/GenBank/DDBJ databases">
        <title>Rapid evolution of virus immunity in the wild.</title>
        <authorList>
            <person name="Piel D."/>
            <person name="Bruto M."/>
            <person name="Labreuche Y."/>
            <person name="Blanquart F."/>
            <person name="Chenivesse S."/>
            <person name="Lepanse S."/>
            <person name="James A."/>
            <person name="Garcia Cruz R."/>
            <person name="Dubert J."/>
            <person name="Petton B."/>
            <person name="Lieberman E."/>
            <person name="Wegner M.K."/>
            <person name="Hussain F.A."/>
            <person name="Kauffman K.K."/>
            <person name="Polz M.F."/>
            <person name="Gandon S."/>
            <person name="Bikard D."/>
            <person name="Le Roux F."/>
        </authorList>
    </citation>
    <scope>NUCLEOTIDE SEQUENCE</scope>
</reference>
<accession>A0AAE8C513</accession>
<organism evidence="2 3">
    <name type="scientific">Vibrio phage 15E36.1</name>
    <dbReference type="NCBI Taxonomy" id="2859290"/>
    <lineage>
        <taxon>Viruses</taxon>
        <taxon>Duplodnaviria</taxon>
        <taxon>Heunggongvirae</taxon>
        <taxon>Uroviricota</taxon>
        <taxon>Caudoviricetes</taxon>
        <taxon>Autographivirales</taxon>
        <taxon>Autosignataviridae</taxon>
        <taxon>Colwellvirinae</taxon>
        <taxon>Roscoffvirus</taxon>
        <taxon>Roscoffvirus rv15E36</taxon>
    </lineage>
</organism>
<proteinExistence type="predicted"/>
<keyword evidence="1" id="KW-0175">Coiled coil</keyword>
<keyword evidence="3" id="KW-1185">Reference proteome</keyword>
<dbReference type="Proteomes" id="UP000828465">
    <property type="component" value="Segment"/>
</dbReference>
<dbReference type="InterPro" id="IPR038996">
    <property type="entry name" value="Gp14"/>
</dbReference>
<evidence type="ECO:0000256" key="1">
    <source>
        <dbReference type="SAM" id="Coils"/>
    </source>
</evidence>
<evidence type="ECO:0000313" key="3">
    <source>
        <dbReference type="Proteomes" id="UP000828465"/>
    </source>
</evidence>
<name>A0AAE8C513_9CAUD</name>
<evidence type="ECO:0000313" key="2">
    <source>
        <dbReference type="EMBL" id="QZI86140.1"/>
    </source>
</evidence>
<feature type="coiled-coil region" evidence="1">
    <location>
        <begin position="30"/>
        <end position="57"/>
    </location>
</feature>
<dbReference type="EMBL" id="MW865291">
    <property type="protein sequence ID" value="QZI86140.1"/>
    <property type="molecule type" value="Genomic_DNA"/>
</dbReference>
<gene>
    <name evidence="2" type="ORF">PODOV006v2_p0046</name>
</gene>
<dbReference type="Pfam" id="PF24072">
    <property type="entry name" value="T7_gp14"/>
    <property type="match status" value="1"/>
</dbReference>
<evidence type="ECO:0008006" key="4">
    <source>
        <dbReference type="Google" id="ProtNLM"/>
    </source>
</evidence>
<sequence>MAAIGAAYAAATAAQVATVAVTAISVAASIQQAAQANANANAQEKAAEKRNDQLVEQTIANYDELAAVELDAQQQANDESIEVQKGYIQEKGRINVMAAAMGTGGMSVSSQLNDLEREKYTNYGTILQNRQAKQDNIRSQAENMRYQAASSMSVNPVSRPSFAATALSLGSAAATGYTSYQGLKAESDMLKKPTTSIKSGG</sequence>
<protein>
    <recommendedName>
        <fullName evidence="4">Internal virion protein B</fullName>
    </recommendedName>
</protein>